<comment type="caution">
    <text evidence="6">The sequence shown here is derived from an EMBL/GenBank/DDBJ whole genome shotgun (WGS) entry which is preliminary data.</text>
</comment>
<organism evidence="6">
    <name type="scientific">Thermosulfurimonas dismutans</name>
    <dbReference type="NCBI Taxonomy" id="999894"/>
    <lineage>
        <taxon>Bacteria</taxon>
        <taxon>Pseudomonadati</taxon>
        <taxon>Thermodesulfobacteriota</taxon>
        <taxon>Thermodesulfobacteria</taxon>
        <taxon>Thermodesulfobacteriales</taxon>
        <taxon>Thermodesulfobacteriaceae</taxon>
        <taxon>Thermosulfurimonas</taxon>
    </lineage>
</organism>
<keyword evidence="3 4" id="KW-0574">Periplasm</keyword>
<accession>A0A7C3CMD2</accession>
<sequence>MSRAGERLKTFLFLLFLMLWSLLVLLWTGTLVRAQSLGREHFEKLFRQWVVRALPWPEKEVEIVRLSAEPLPVKIPEGAVERVKVIGIPRPGSNTLLVDYLRDGRLLVRVRVLGYVEVRVPVVVLTRPVPRGACLTREDLTVVRRPLTRLPQDVISDMREALGKCARYGLSPGRPLRASQIEIPPIVRRNQIVNIVARGRFITVMTKGQAREDGRPGEIIRVRNLASKREIYARVVDAHTVEVSF</sequence>
<dbReference type="PANTHER" id="PTHR36307">
    <property type="entry name" value="FLAGELLA BASAL BODY P-RING FORMATION PROTEIN FLGA"/>
    <property type="match status" value="1"/>
</dbReference>
<gene>
    <name evidence="6" type="primary">flgA</name>
    <name evidence="6" type="ORF">ENJ40_09210</name>
</gene>
<dbReference type="Pfam" id="PF13144">
    <property type="entry name" value="ChapFlgA"/>
    <property type="match status" value="1"/>
</dbReference>
<keyword evidence="6" id="KW-0282">Flagellum</keyword>
<name>A0A7C3CMD2_9BACT</name>
<feature type="domain" description="SAF" evidence="5">
    <location>
        <begin position="120"/>
        <end position="182"/>
    </location>
</feature>
<dbReference type="InterPro" id="IPR039246">
    <property type="entry name" value="Flagellar_FlgA"/>
</dbReference>
<keyword evidence="4" id="KW-1005">Bacterial flagellum biogenesis</keyword>
<dbReference type="GO" id="GO:0044780">
    <property type="term" value="P:bacterial-type flagellum assembly"/>
    <property type="evidence" value="ECO:0007669"/>
    <property type="project" value="InterPro"/>
</dbReference>
<dbReference type="AlphaFoldDB" id="A0A7C3CMD2"/>
<dbReference type="GO" id="GO:0042597">
    <property type="term" value="C:periplasmic space"/>
    <property type="evidence" value="ECO:0007669"/>
    <property type="project" value="UniProtKB-SubCell"/>
</dbReference>
<comment type="similarity">
    <text evidence="4">Belongs to the FlgA family.</text>
</comment>
<proteinExistence type="inferred from homology"/>
<dbReference type="PANTHER" id="PTHR36307:SF1">
    <property type="entry name" value="FLAGELLA BASAL BODY P-RING FORMATION PROTEIN FLGA"/>
    <property type="match status" value="1"/>
</dbReference>
<keyword evidence="6" id="KW-0969">Cilium</keyword>
<evidence type="ECO:0000256" key="4">
    <source>
        <dbReference type="RuleBase" id="RU362063"/>
    </source>
</evidence>
<evidence type="ECO:0000256" key="1">
    <source>
        <dbReference type="ARBA" id="ARBA00004418"/>
    </source>
</evidence>
<reference evidence="6" key="1">
    <citation type="journal article" date="2020" name="mSystems">
        <title>Genome- and Community-Level Interaction Insights into Carbon Utilization and Element Cycling Functions of Hydrothermarchaeota in Hydrothermal Sediment.</title>
        <authorList>
            <person name="Zhou Z."/>
            <person name="Liu Y."/>
            <person name="Xu W."/>
            <person name="Pan J."/>
            <person name="Luo Z.H."/>
            <person name="Li M."/>
        </authorList>
    </citation>
    <scope>NUCLEOTIDE SEQUENCE [LARGE SCALE GENOMIC DNA]</scope>
    <source>
        <strain evidence="6">HyVt-483</strain>
    </source>
</reference>
<keyword evidence="2" id="KW-0732">Signal</keyword>
<protein>
    <recommendedName>
        <fullName evidence="4">Flagella basal body P-ring formation protein FlgA</fullName>
    </recommendedName>
</protein>
<dbReference type="CDD" id="cd11614">
    <property type="entry name" value="SAF_CpaB_FlgA_like"/>
    <property type="match status" value="1"/>
</dbReference>
<evidence type="ECO:0000259" key="5">
    <source>
        <dbReference type="SMART" id="SM00858"/>
    </source>
</evidence>
<dbReference type="InterPro" id="IPR017585">
    <property type="entry name" value="SAF_FlgA"/>
</dbReference>
<comment type="subcellular location">
    <subcellularLocation>
        <location evidence="1 4">Periplasm</location>
    </subcellularLocation>
</comment>
<dbReference type="SMART" id="SM00858">
    <property type="entry name" value="SAF"/>
    <property type="match status" value="1"/>
</dbReference>
<dbReference type="EMBL" id="DRMH01000127">
    <property type="protein sequence ID" value="HFC98612.1"/>
    <property type="molecule type" value="Genomic_DNA"/>
</dbReference>
<dbReference type="NCBIfam" id="TIGR03170">
    <property type="entry name" value="flgA_cterm"/>
    <property type="match status" value="1"/>
</dbReference>
<evidence type="ECO:0000256" key="2">
    <source>
        <dbReference type="ARBA" id="ARBA00022729"/>
    </source>
</evidence>
<evidence type="ECO:0000313" key="6">
    <source>
        <dbReference type="EMBL" id="HFC98612.1"/>
    </source>
</evidence>
<dbReference type="Gene3D" id="3.90.1210.10">
    <property type="entry name" value="Antifreeze-like/N-acetylneuraminic acid synthase C-terminal domain"/>
    <property type="match status" value="1"/>
</dbReference>
<dbReference type="Gene3D" id="2.30.30.760">
    <property type="match status" value="1"/>
</dbReference>
<keyword evidence="6" id="KW-0966">Cell projection</keyword>
<dbReference type="Proteomes" id="UP000886043">
    <property type="component" value="Unassembled WGS sequence"/>
</dbReference>
<dbReference type="InterPro" id="IPR013974">
    <property type="entry name" value="SAF"/>
</dbReference>
<comment type="function">
    <text evidence="4">Involved in the assembly process of the P-ring formation. It may associate with FlgF on the rod constituting a structure essential for the P-ring assembly or may act as a modulator protein for the P-ring assembly.</text>
</comment>
<evidence type="ECO:0000256" key="3">
    <source>
        <dbReference type="ARBA" id="ARBA00022764"/>
    </source>
</evidence>